<keyword evidence="4 12" id="KW-0235">DNA replication</keyword>
<dbReference type="InterPro" id="IPR008918">
    <property type="entry name" value="HhH2"/>
</dbReference>
<dbReference type="CDD" id="cd08637">
    <property type="entry name" value="DNA_pol_A_pol_I_C"/>
    <property type="match status" value="1"/>
</dbReference>
<dbReference type="Pfam" id="PF01367">
    <property type="entry name" value="5_3_exonuc"/>
    <property type="match status" value="1"/>
</dbReference>
<dbReference type="Gene3D" id="3.30.70.370">
    <property type="match status" value="1"/>
</dbReference>
<dbReference type="SUPFAM" id="SSF47807">
    <property type="entry name" value="5' to 3' exonuclease, C-terminal subdomain"/>
    <property type="match status" value="1"/>
</dbReference>
<evidence type="ECO:0000256" key="4">
    <source>
        <dbReference type="ARBA" id="ARBA00022705"/>
    </source>
</evidence>
<keyword evidence="8 12" id="KW-0238">DNA-binding</keyword>
<dbReference type="CDD" id="cd06140">
    <property type="entry name" value="DNA_polA_I_Bacillus_like_exo"/>
    <property type="match status" value="1"/>
</dbReference>
<dbReference type="Gene3D" id="1.20.1060.10">
    <property type="entry name" value="Taq DNA Polymerase, Chain T, domain 4"/>
    <property type="match status" value="1"/>
</dbReference>
<dbReference type="EMBL" id="CP098502">
    <property type="protein sequence ID" value="UTI62456.1"/>
    <property type="molecule type" value="Genomic_DNA"/>
</dbReference>
<feature type="domain" description="5'-3' exonuclease" evidence="13">
    <location>
        <begin position="3"/>
        <end position="271"/>
    </location>
</feature>
<evidence type="ECO:0000313" key="16">
    <source>
        <dbReference type="Proteomes" id="UP001056035"/>
    </source>
</evidence>
<dbReference type="SMART" id="SM00279">
    <property type="entry name" value="HhH2"/>
    <property type="match status" value="1"/>
</dbReference>
<dbReference type="InterPro" id="IPR001098">
    <property type="entry name" value="DNA-dir_DNA_pol_A_palm_dom"/>
</dbReference>
<protein>
    <recommendedName>
        <fullName evidence="11 12">DNA polymerase I</fullName>
        <ecNumber evidence="11 12">2.7.7.7</ecNumber>
    </recommendedName>
</protein>
<evidence type="ECO:0000259" key="13">
    <source>
        <dbReference type="SMART" id="SM00475"/>
    </source>
</evidence>
<dbReference type="GO" id="GO:0003887">
    <property type="term" value="F:DNA-directed DNA polymerase activity"/>
    <property type="evidence" value="ECO:0007669"/>
    <property type="project" value="UniProtKB-EC"/>
</dbReference>
<comment type="similarity">
    <text evidence="1 12">Belongs to the DNA polymerase type-A family.</text>
</comment>
<proteinExistence type="inferred from homology"/>
<dbReference type="InterPro" id="IPR020046">
    <property type="entry name" value="5-3_exonucl_a-hlix_arch_N"/>
</dbReference>
<comment type="catalytic activity">
    <reaction evidence="10 12">
        <text>DNA(n) + a 2'-deoxyribonucleoside 5'-triphosphate = DNA(n+1) + diphosphate</text>
        <dbReference type="Rhea" id="RHEA:22508"/>
        <dbReference type="Rhea" id="RHEA-COMP:17339"/>
        <dbReference type="Rhea" id="RHEA-COMP:17340"/>
        <dbReference type="ChEBI" id="CHEBI:33019"/>
        <dbReference type="ChEBI" id="CHEBI:61560"/>
        <dbReference type="ChEBI" id="CHEBI:173112"/>
        <dbReference type="EC" id="2.7.7.7"/>
    </reaction>
</comment>
<evidence type="ECO:0000259" key="14">
    <source>
        <dbReference type="SMART" id="SM00482"/>
    </source>
</evidence>
<dbReference type="Pfam" id="PF02739">
    <property type="entry name" value="5_3_exonuc_N"/>
    <property type="match status" value="1"/>
</dbReference>
<dbReference type="InterPro" id="IPR043502">
    <property type="entry name" value="DNA/RNA_pol_sf"/>
</dbReference>
<evidence type="ECO:0000256" key="1">
    <source>
        <dbReference type="ARBA" id="ARBA00007705"/>
    </source>
</evidence>
<dbReference type="PROSITE" id="PS00447">
    <property type="entry name" value="DNA_POLYMERASE_A"/>
    <property type="match status" value="1"/>
</dbReference>
<dbReference type="Gene3D" id="3.30.420.10">
    <property type="entry name" value="Ribonuclease H-like superfamily/Ribonuclease H"/>
    <property type="match status" value="1"/>
</dbReference>
<dbReference type="InterPro" id="IPR019760">
    <property type="entry name" value="DNA-dir_DNA_pol_A_CS"/>
</dbReference>
<dbReference type="Proteomes" id="UP001056035">
    <property type="component" value="Chromosome"/>
</dbReference>
<feature type="domain" description="DNA-directed DNA polymerase family A palm" evidence="14">
    <location>
        <begin position="633"/>
        <end position="839"/>
    </location>
</feature>
<dbReference type="InterPro" id="IPR018320">
    <property type="entry name" value="DNA_polymerase_1"/>
</dbReference>
<keyword evidence="3 12" id="KW-0548">Nucleotidyltransferase</keyword>
<dbReference type="RefSeq" id="WP_254569194.1">
    <property type="nucleotide sequence ID" value="NZ_CP098502.1"/>
</dbReference>
<dbReference type="InterPro" id="IPR002298">
    <property type="entry name" value="DNA_polymerase_A"/>
</dbReference>
<evidence type="ECO:0000256" key="2">
    <source>
        <dbReference type="ARBA" id="ARBA00022679"/>
    </source>
</evidence>
<evidence type="ECO:0000256" key="6">
    <source>
        <dbReference type="ARBA" id="ARBA00022839"/>
    </source>
</evidence>
<evidence type="ECO:0000256" key="5">
    <source>
        <dbReference type="ARBA" id="ARBA00022763"/>
    </source>
</evidence>
<dbReference type="InterPro" id="IPR002421">
    <property type="entry name" value="5-3_exonuclease"/>
</dbReference>
<dbReference type="CDD" id="cd09898">
    <property type="entry name" value="H3TH_53EXO"/>
    <property type="match status" value="1"/>
</dbReference>
<dbReference type="PANTHER" id="PTHR10133">
    <property type="entry name" value="DNA POLYMERASE I"/>
    <property type="match status" value="1"/>
</dbReference>
<dbReference type="SMART" id="SM00482">
    <property type="entry name" value="POLAc"/>
    <property type="match status" value="1"/>
</dbReference>
<dbReference type="PANTHER" id="PTHR10133:SF27">
    <property type="entry name" value="DNA POLYMERASE NU"/>
    <property type="match status" value="1"/>
</dbReference>
<keyword evidence="6 12" id="KW-0269">Exonuclease</keyword>
<dbReference type="SMART" id="SM00475">
    <property type="entry name" value="53EXOc"/>
    <property type="match status" value="1"/>
</dbReference>
<dbReference type="SUPFAM" id="SSF56672">
    <property type="entry name" value="DNA/RNA polymerases"/>
    <property type="match status" value="1"/>
</dbReference>
<dbReference type="InterPro" id="IPR029060">
    <property type="entry name" value="PIN-like_dom_sf"/>
</dbReference>
<keyword evidence="2 12" id="KW-0808">Transferase</keyword>
<dbReference type="InterPro" id="IPR036279">
    <property type="entry name" value="5-3_exonuclease_C_sf"/>
</dbReference>
<evidence type="ECO:0000256" key="12">
    <source>
        <dbReference type="RuleBase" id="RU004460"/>
    </source>
</evidence>
<evidence type="ECO:0000256" key="8">
    <source>
        <dbReference type="ARBA" id="ARBA00023125"/>
    </source>
</evidence>
<name>A0ABY5DLT2_9ACTN</name>
<dbReference type="InterPro" id="IPR020045">
    <property type="entry name" value="DNA_polI_H3TH"/>
</dbReference>
<dbReference type="SUPFAM" id="SSF88723">
    <property type="entry name" value="PIN domain-like"/>
    <property type="match status" value="1"/>
</dbReference>
<keyword evidence="9 12" id="KW-0234">DNA repair</keyword>
<dbReference type="CDD" id="cd09859">
    <property type="entry name" value="PIN_53EXO"/>
    <property type="match status" value="1"/>
</dbReference>
<keyword evidence="5 12" id="KW-0227">DNA damage</keyword>
<dbReference type="InterPro" id="IPR036397">
    <property type="entry name" value="RNaseH_sf"/>
</dbReference>
<gene>
    <name evidence="12 15" type="primary">polA</name>
    <name evidence="15" type="ORF">NBH00_13905</name>
</gene>
<dbReference type="EC" id="2.7.7.7" evidence="11 12"/>
<dbReference type="Gene3D" id="3.40.50.1010">
    <property type="entry name" value="5'-nuclease"/>
    <property type="match status" value="1"/>
</dbReference>
<dbReference type="PRINTS" id="PR00868">
    <property type="entry name" value="DNAPOLI"/>
</dbReference>
<dbReference type="Gene3D" id="1.10.150.20">
    <property type="entry name" value="5' to 3' exonuclease, C-terminal subdomain"/>
    <property type="match status" value="2"/>
</dbReference>
<evidence type="ECO:0000256" key="10">
    <source>
        <dbReference type="ARBA" id="ARBA00049244"/>
    </source>
</evidence>
<sequence length="875" mass="95477">MADRPDELFLIDGNSLAYRAFFALPESIATSTGQPTNAIFGFASMLVKLLTEYGVKPTIVVWDAGSSGRKELSADYKAQRTSRPDLLKEQWPHLLEIVEAFGYRNTHVDGYEADDVIASIAQRAREADPPVRSVVVTGDRDAFQIIDDDGMVAIMATGRGITDTKLYDRQAVIDRYGLAPELIPDFYGLKGDTSDNIPGVPGIGDKTGATLLQQFGDLEGVLANVENISGAKRKENLTNHADDARLSKQLATIQRDVPVDIDPTHEAAREPDRSKLREVFRRFELRAPLSRLEEALGVPDPAHPGDGIGEGIPGGTLTGDVQLTARVREATIADLRVLPPGQEVALAVTVPEAPEGELFAIDAEARFGVSVGDGGVLTGPCADAAEVIAALGDRPVVVHDAKAVGPVPPNLAHDTLLGAYLLEPARRGYPFAELCEERGLATKIEDPAAATSLLTSALAAWQREQLTERGLESLLHDVELPLVGVLASMEAAGMRLDKARLALIKGRVDEEIGQLERDVWELAGEEFVLGSPQQLGHVLFEKLGLSRKRRGKTGFSTDARVLQAIREEHPVIPKIERWRELNQLSKTYLDVLPHLTDAEDRIHTTFLQAVAQTGRLSSTNPNMQNVPVRTELGREIRGCFRAADGHVLVSADYSQVELRILAHVADEPVLKEIFIRGDDVHTATASTVFQKPADQLTPMDRSKAKMINYGIVYGLSDFGLADRLNIPREEAKAFIDTYLERFPKVAQFMADTIAQAKEDGHVTTLYGRRRQIPELRARNYQVRTLGERLAVNTVIQGTAADVMKLAMIEAFRALAASGLAARMILTVHDELVFEAPESEADAVAALAVETMTKPWPYEPPLAVDVGYGVSWMDAK</sequence>
<evidence type="ECO:0000256" key="11">
    <source>
        <dbReference type="NCBIfam" id="TIGR00593"/>
    </source>
</evidence>
<organism evidence="15 16">
    <name type="scientific">Paraconexibacter antarcticus</name>
    <dbReference type="NCBI Taxonomy" id="2949664"/>
    <lineage>
        <taxon>Bacteria</taxon>
        <taxon>Bacillati</taxon>
        <taxon>Actinomycetota</taxon>
        <taxon>Thermoleophilia</taxon>
        <taxon>Solirubrobacterales</taxon>
        <taxon>Paraconexibacteraceae</taxon>
        <taxon>Paraconexibacter</taxon>
    </lineage>
</organism>
<keyword evidence="7 12" id="KW-0239">DNA-directed DNA polymerase</keyword>
<keyword evidence="6 12" id="KW-0540">Nuclease</keyword>
<dbReference type="NCBIfam" id="NF004397">
    <property type="entry name" value="PRK05755.1"/>
    <property type="match status" value="1"/>
</dbReference>
<keyword evidence="12" id="KW-0378">Hydrolase</keyword>
<dbReference type="SUPFAM" id="SSF53098">
    <property type="entry name" value="Ribonuclease H-like"/>
    <property type="match status" value="1"/>
</dbReference>
<dbReference type="InterPro" id="IPR012337">
    <property type="entry name" value="RNaseH-like_sf"/>
</dbReference>
<evidence type="ECO:0000256" key="9">
    <source>
        <dbReference type="ARBA" id="ARBA00023204"/>
    </source>
</evidence>
<evidence type="ECO:0000256" key="7">
    <source>
        <dbReference type="ARBA" id="ARBA00022932"/>
    </source>
</evidence>
<keyword evidence="16" id="KW-1185">Reference proteome</keyword>
<evidence type="ECO:0000256" key="3">
    <source>
        <dbReference type="ARBA" id="ARBA00022695"/>
    </source>
</evidence>
<dbReference type="NCBIfam" id="TIGR00593">
    <property type="entry name" value="pola"/>
    <property type="match status" value="1"/>
</dbReference>
<comment type="function">
    <text evidence="12">In addition to polymerase activity, this DNA polymerase exhibits 5'-3' exonuclease activity.</text>
</comment>
<accession>A0ABY5DLT2</accession>
<evidence type="ECO:0000313" key="15">
    <source>
        <dbReference type="EMBL" id="UTI62456.1"/>
    </source>
</evidence>
<dbReference type="Pfam" id="PF00476">
    <property type="entry name" value="DNA_pol_A"/>
    <property type="match status" value="1"/>
</dbReference>
<reference evidence="15 16" key="1">
    <citation type="submission" date="2022-06" db="EMBL/GenBank/DDBJ databases">
        <title>Paraconexibacter antarcticus.</title>
        <authorList>
            <person name="Kim C.S."/>
        </authorList>
    </citation>
    <scope>NUCLEOTIDE SEQUENCE [LARGE SCALE GENOMIC DNA]</scope>
    <source>
        <strain evidence="15 16">02-257</strain>
    </source>
</reference>